<protein>
    <submittedName>
        <fullName evidence="3">Ovule protein</fullName>
    </submittedName>
</protein>
<dbReference type="WBParaSite" id="NBR_0000507001-mRNA-1">
    <property type="protein sequence ID" value="NBR_0000507001-mRNA-1"/>
    <property type="gene ID" value="NBR_0000507001"/>
</dbReference>
<evidence type="ECO:0000313" key="1">
    <source>
        <dbReference type="EMBL" id="VDL68661.1"/>
    </source>
</evidence>
<proteinExistence type="predicted"/>
<dbReference type="AlphaFoldDB" id="A0A0N4XRB8"/>
<evidence type="ECO:0000313" key="3">
    <source>
        <dbReference type="WBParaSite" id="NBR_0000507001-mRNA-1"/>
    </source>
</evidence>
<evidence type="ECO:0000313" key="2">
    <source>
        <dbReference type="Proteomes" id="UP000271162"/>
    </source>
</evidence>
<sequence length="137" mass="15969">MDMFVPLLLASNASFNHLIPLLKLTEHHPTPPPPSPRPIAPVHEVPILEDITKCEDYIHLKYYNIVDKFLSCAFPYKDVSNCVICKRELIIKQVRKMSFSKTIKNQRHDCRQFRFLENQKISFINGRQSVDKTYAPT</sequence>
<reference evidence="1 2" key="2">
    <citation type="submission" date="2018-11" db="EMBL/GenBank/DDBJ databases">
        <authorList>
            <consortium name="Pathogen Informatics"/>
        </authorList>
    </citation>
    <scope>NUCLEOTIDE SEQUENCE [LARGE SCALE GENOMIC DNA]</scope>
</reference>
<accession>A0A0N4XRB8</accession>
<name>A0A0N4XRB8_NIPBR</name>
<reference evidence="3" key="1">
    <citation type="submission" date="2017-02" db="UniProtKB">
        <authorList>
            <consortium name="WormBaseParasite"/>
        </authorList>
    </citation>
    <scope>IDENTIFICATION</scope>
</reference>
<keyword evidence="2" id="KW-1185">Reference proteome</keyword>
<dbReference type="EMBL" id="UYSL01011138">
    <property type="protein sequence ID" value="VDL68661.1"/>
    <property type="molecule type" value="Genomic_DNA"/>
</dbReference>
<organism evidence="3">
    <name type="scientific">Nippostrongylus brasiliensis</name>
    <name type="common">Rat hookworm</name>
    <dbReference type="NCBI Taxonomy" id="27835"/>
    <lineage>
        <taxon>Eukaryota</taxon>
        <taxon>Metazoa</taxon>
        <taxon>Ecdysozoa</taxon>
        <taxon>Nematoda</taxon>
        <taxon>Chromadorea</taxon>
        <taxon>Rhabditida</taxon>
        <taxon>Rhabditina</taxon>
        <taxon>Rhabditomorpha</taxon>
        <taxon>Strongyloidea</taxon>
        <taxon>Heligmosomidae</taxon>
        <taxon>Nippostrongylus</taxon>
    </lineage>
</organism>
<dbReference type="Proteomes" id="UP000271162">
    <property type="component" value="Unassembled WGS sequence"/>
</dbReference>
<gene>
    <name evidence="1" type="ORF">NBR_LOCUS5072</name>
</gene>